<evidence type="ECO:0000313" key="1">
    <source>
        <dbReference type="EMBL" id="MPL68049.1"/>
    </source>
</evidence>
<accession>A0A644TN77</accession>
<name>A0A644TN77_9ZZZZ</name>
<organism evidence="1">
    <name type="scientific">bioreactor metagenome</name>
    <dbReference type="NCBI Taxonomy" id="1076179"/>
    <lineage>
        <taxon>unclassified sequences</taxon>
        <taxon>metagenomes</taxon>
        <taxon>ecological metagenomes</taxon>
    </lineage>
</organism>
<sequence length="463" mass="51168">MSDNTHLEDDDQRKQHALCCDSNEVANIIACLCELKNTIACVLECFDDHSSSTKERIILCILLDEIRRIEAKLDNPLFGLNEIKKEIIDINNIITNSTFGLKEIKNEIIDINNVLTNDFFGLNEIKNEIIEINDLLNNATFGIPELKNEIRVIENRTGRTVRLLTNEVFGLNEIKNEIRGIENQTILLTNNIFGLNEIKAEVREIENRTGRTMRLLTNEVFGLNEIKNEIRGIENQTILLTNDIFGLNEIKSEVRALNHPLTCENDSIRICGCEVGGSVIHDISTDTNSILVQIPQGSAYSQIGRLFSASVFPIFTNSNTQGVLLIVNSPASNRVLYLQRIFGGSSLLPSNQPLRYESSAGILIYTDPTFSIDSSTSVPVINLNAGSSETTAMTVTQNLTSGTVSGNLAGLFIQTNGLFALDFDGQIIIPPGHSLAIDVRNVISTAQDSANILLTAVWYELDA</sequence>
<proteinExistence type="predicted"/>
<protein>
    <submittedName>
        <fullName evidence="1">Uncharacterized protein</fullName>
    </submittedName>
</protein>
<dbReference type="AlphaFoldDB" id="A0A644TN77"/>
<reference evidence="1" key="1">
    <citation type="submission" date="2019-08" db="EMBL/GenBank/DDBJ databases">
        <authorList>
            <person name="Kucharzyk K."/>
            <person name="Murdoch R.W."/>
            <person name="Higgins S."/>
            <person name="Loffler F."/>
        </authorList>
    </citation>
    <scope>NUCLEOTIDE SEQUENCE</scope>
</reference>
<gene>
    <name evidence="1" type="ORF">SDC9_13762</name>
</gene>
<comment type="caution">
    <text evidence="1">The sequence shown here is derived from an EMBL/GenBank/DDBJ whole genome shotgun (WGS) entry which is preliminary data.</text>
</comment>
<dbReference type="EMBL" id="VSSQ01000040">
    <property type="protein sequence ID" value="MPL68049.1"/>
    <property type="molecule type" value="Genomic_DNA"/>
</dbReference>